<feature type="compositionally biased region" description="Basic and acidic residues" evidence="1">
    <location>
        <begin position="15"/>
        <end position="27"/>
    </location>
</feature>
<sequence length="64" mass="6746">MVKAGDATGAGAAGKSDRKARLAEELRANLQRRKAQARSRRTGGADERPEGLGVADRPEADAEE</sequence>
<keyword evidence="3" id="KW-1185">Reference proteome</keyword>
<name>A0ABV3R3A5_9HYPH</name>
<evidence type="ECO:0008006" key="4">
    <source>
        <dbReference type="Google" id="ProtNLM"/>
    </source>
</evidence>
<evidence type="ECO:0000256" key="1">
    <source>
        <dbReference type="SAM" id="MobiDB-lite"/>
    </source>
</evidence>
<feature type="compositionally biased region" description="Basic residues" evidence="1">
    <location>
        <begin position="30"/>
        <end position="41"/>
    </location>
</feature>
<feature type="compositionally biased region" description="Low complexity" evidence="1">
    <location>
        <begin position="1"/>
        <end position="14"/>
    </location>
</feature>
<accession>A0ABV3R3A5</accession>
<protein>
    <recommendedName>
        <fullName evidence="4">DUF4169 domain-containing protein</fullName>
    </recommendedName>
</protein>
<feature type="compositionally biased region" description="Basic and acidic residues" evidence="1">
    <location>
        <begin position="43"/>
        <end position="64"/>
    </location>
</feature>
<organism evidence="2 3">
    <name type="scientific">Mesorhizobium marinum</name>
    <dbReference type="NCBI Taxonomy" id="3228790"/>
    <lineage>
        <taxon>Bacteria</taxon>
        <taxon>Pseudomonadati</taxon>
        <taxon>Pseudomonadota</taxon>
        <taxon>Alphaproteobacteria</taxon>
        <taxon>Hyphomicrobiales</taxon>
        <taxon>Phyllobacteriaceae</taxon>
        <taxon>Mesorhizobium</taxon>
    </lineage>
</organism>
<dbReference type="Proteomes" id="UP001556196">
    <property type="component" value="Unassembled WGS sequence"/>
</dbReference>
<evidence type="ECO:0000313" key="2">
    <source>
        <dbReference type="EMBL" id="MEW9807819.1"/>
    </source>
</evidence>
<feature type="region of interest" description="Disordered" evidence="1">
    <location>
        <begin position="1"/>
        <end position="64"/>
    </location>
</feature>
<reference evidence="2 3" key="1">
    <citation type="submission" date="2024-06" db="EMBL/GenBank/DDBJ databases">
        <authorList>
            <person name="Tuo L."/>
        </authorList>
    </citation>
    <scope>NUCLEOTIDE SEQUENCE [LARGE SCALE GENOMIC DNA]</scope>
    <source>
        <strain evidence="2 3">ZMM04-5</strain>
    </source>
</reference>
<dbReference type="EMBL" id="JBFOCI010000005">
    <property type="protein sequence ID" value="MEW9807819.1"/>
    <property type="molecule type" value="Genomic_DNA"/>
</dbReference>
<comment type="caution">
    <text evidence="2">The sequence shown here is derived from an EMBL/GenBank/DDBJ whole genome shotgun (WGS) entry which is preliminary data.</text>
</comment>
<proteinExistence type="predicted"/>
<evidence type="ECO:0000313" key="3">
    <source>
        <dbReference type="Proteomes" id="UP001556196"/>
    </source>
</evidence>
<dbReference type="RefSeq" id="WP_367725002.1">
    <property type="nucleotide sequence ID" value="NZ_JBFOCI010000005.1"/>
</dbReference>
<gene>
    <name evidence="2" type="ORF">ABUE31_17660</name>
</gene>